<sequence>MPSIFLKEMGFCFTKNNSNVQYLFQKGKQVKHHLFGLGVVISLQEKIIIVQFLNPRNIQKFENYNKYLQKISFKNILKKEGEYNL</sequence>
<dbReference type="EMBL" id="JAGVRH010000004">
    <property type="protein sequence ID" value="MBS2126394.1"/>
    <property type="molecule type" value="Genomic_DNA"/>
</dbReference>
<accession>A0ABS5K3B3</accession>
<comment type="caution">
    <text evidence="1">The sequence shown here is derived from an EMBL/GenBank/DDBJ whole genome shotgun (WGS) entry which is preliminary data.</text>
</comment>
<protein>
    <submittedName>
        <fullName evidence="1">Uncharacterized protein</fullName>
    </submittedName>
</protein>
<organism evidence="1 2">
    <name type="scientific">'Fragaria x ananassa' phyllody phytoplasma</name>
    <dbReference type="NCBI Taxonomy" id="2358428"/>
    <lineage>
        <taxon>Bacteria</taxon>
        <taxon>Bacillati</taxon>
        <taxon>Mycoplasmatota</taxon>
        <taxon>Mollicutes</taxon>
        <taxon>Acholeplasmatales</taxon>
        <taxon>Acholeplasmataceae</taxon>
        <taxon>Candidatus Phytoplasma</taxon>
        <taxon>16SrXIII (Mexican periwinkle virescence group)</taxon>
    </lineage>
</organism>
<dbReference type="RefSeq" id="WP_212331418.1">
    <property type="nucleotide sequence ID" value="NZ_JAGVRH010000004.1"/>
</dbReference>
<gene>
    <name evidence="1" type="ORF">J8J04_01650</name>
</gene>
<keyword evidence="2" id="KW-1185">Reference proteome</keyword>
<evidence type="ECO:0000313" key="2">
    <source>
        <dbReference type="Proteomes" id="UP000811481"/>
    </source>
</evidence>
<reference evidence="1" key="1">
    <citation type="submission" date="2021-04" db="EMBL/GenBank/DDBJ databases">
        <title>Draft genome sequence of StrPh-CL8, a phytoplasma strain causing strawberry phyllody in Chile.</title>
        <authorList>
            <person name="Cui W."/>
            <person name="Zamorano A."/>
            <person name="Fiore N."/>
        </authorList>
    </citation>
    <scope>NUCLEOTIDE SEQUENCE [LARGE SCALE GENOMIC DNA]</scope>
    <source>
        <strain evidence="1">StrPh-Cl</strain>
    </source>
</reference>
<proteinExistence type="predicted"/>
<name>A0ABS5K3B3_9MOLU</name>
<evidence type="ECO:0000313" key="1">
    <source>
        <dbReference type="EMBL" id="MBS2126394.1"/>
    </source>
</evidence>
<dbReference type="Proteomes" id="UP000811481">
    <property type="component" value="Unassembled WGS sequence"/>
</dbReference>